<dbReference type="NCBIfam" id="TIGR02937">
    <property type="entry name" value="sigma70-ECF"/>
    <property type="match status" value="1"/>
</dbReference>
<dbReference type="InterPro" id="IPR013324">
    <property type="entry name" value="RNA_pol_sigma_r3/r4-like"/>
</dbReference>
<keyword evidence="10" id="KW-1185">Reference proteome</keyword>
<dbReference type="EMBL" id="JAPPUX010000002">
    <property type="protein sequence ID" value="MCY4726464.1"/>
    <property type="molecule type" value="Genomic_DNA"/>
</dbReference>
<sequence length="192" mass="20889">MTISAEDDATPDAELVGRVRAGDTDAYAVLVRRHAPMAIRTAVLLGAGSDAEDVVQEALVKAYRSLGSFRTDRPFRPWLLRIVANEARNAHRSAVRRVGREARDAGPLLAELLDPSAALVDREDRERLLAAVARLPDKLGHVVACRYLLELDEAATAVVLGVPRGTVKSRLSRGLARLRDDLATTIEEVDHA</sequence>
<protein>
    <recommendedName>
        <fullName evidence="6">RNA polymerase sigma factor</fullName>
    </recommendedName>
</protein>
<comment type="similarity">
    <text evidence="1 6">Belongs to the sigma-70 factor family. ECF subfamily.</text>
</comment>
<dbReference type="SUPFAM" id="SSF88659">
    <property type="entry name" value="Sigma3 and sigma4 domains of RNA polymerase sigma factors"/>
    <property type="match status" value="1"/>
</dbReference>
<evidence type="ECO:0000259" key="8">
    <source>
        <dbReference type="Pfam" id="PF08281"/>
    </source>
</evidence>
<dbReference type="RefSeq" id="WP_268111333.1">
    <property type="nucleotide sequence ID" value="NZ_JAPPUX010000002.1"/>
</dbReference>
<feature type="domain" description="RNA polymerase sigma factor 70 region 4 type 2" evidence="8">
    <location>
        <begin position="125"/>
        <end position="178"/>
    </location>
</feature>
<dbReference type="InterPro" id="IPR036388">
    <property type="entry name" value="WH-like_DNA-bd_sf"/>
</dbReference>
<evidence type="ECO:0000313" key="10">
    <source>
        <dbReference type="Proteomes" id="UP001074726"/>
    </source>
</evidence>
<dbReference type="InterPro" id="IPR039425">
    <property type="entry name" value="RNA_pol_sigma-70-like"/>
</dbReference>
<name>A0ABT4CES7_9ACTN</name>
<dbReference type="Proteomes" id="UP001074726">
    <property type="component" value="Unassembled WGS sequence"/>
</dbReference>
<feature type="domain" description="RNA polymerase sigma-70 region 2" evidence="7">
    <location>
        <begin position="30"/>
        <end position="96"/>
    </location>
</feature>
<accession>A0ABT4CES7</accession>
<evidence type="ECO:0000256" key="4">
    <source>
        <dbReference type="ARBA" id="ARBA00023125"/>
    </source>
</evidence>
<keyword evidence="4 6" id="KW-0238">DNA-binding</keyword>
<evidence type="ECO:0000256" key="3">
    <source>
        <dbReference type="ARBA" id="ARBA00023082"/>
    </source>
</evidence>
<evidence type="ECO:0000313" key="9">
    <source>
        <dbReference type="EMBL" id="MCY4726464.1"/>
    </source>
</evidence>
<keyword evidence="2 6" id="KW-0805">Transcription regulation</keyword>
<evidence type="ECO:0000256" key="1">
    <source>
        <dbReference type="ARBA" id="ARBA00010641"/>
    </source>
</evidence>
<dbReference type="Gene3D" id="1.10.10.10">
    <property type="entry name" value="Winged helix-like DNA-binding domain superfamily/Winged helix DNA-binding domain"/>
    <property type="match status" value="1"/>
</dbReference>
<proteinExistence type="inferred from homology"/>
<dbReference type="InterPro" id="IPR013325">
    <property type="entry name" value="RNA_pol_sigma_r2"/>
</dbReference>
<reference evidence="9" key="1">
    <citation type="submission" date="2022-08" db="EMBL/GenBank/DDBJ databases">
        <title>Genome sequencing of Nocardioides sp. STR2.</title>
        <authorList>
            <person name="So Y."/>
        </authorList>
    </citation>
    <scope>NUCLEOTIDE SEQUENCE</scope>
    <source>
        <strain evidence="9">STR2</strain>
    </source>
</reference>
<comment type="caution">
    <text evidence="9">The sequence shown here is derived from an EMBL/GenBank/DDBJ whole genome shotgun (WGS) entry which is preliminary data.</text>
</comment>
<dbReference type="InterPro" id="IPR007627">
    <property type="entry name" value="RNA_pol_sigma70_r2"/>
</dbReference>
<evidence type="ECO:0000256" key="6">
    <source>
        <dbReference type="RuleBase" id="RU000716"/>
    </source>
</evidence>
<organism evidence="9 10">
    <name type="scientific">Nocardioides pini</name>
    <dbReference type="NCBI Taxonomy" id="2975053"/>
    <lineage>
        <taxon>Bacteria</taxon>
        <taxon>Bacillati</taxon>
        <taxon>Actinomycetota</taxon>
        <taxon>Actinomycetes</taxon>
        <taxon>Propionibacteriales</taxon>
        <taxon>Nocardioidaceae</taxon>
        <taxon>Nocardioides</taxon>
    </lineage>
</organism>
<dbReference type="Pfam" id="PF04542">
    <property type="entry name" value="Sigma70_r2"/>
    <property type="match status" value="1"/>
</dbReference>
<dbReference type="CDD" id="cd06171">
    <property type="entry name" value="Sigma70_r4"/>
    <property type="match status" value="1"/>
</dbReference>
<keyword evidence="3 6" id="KW-0731">Sigma factor</keyword>
<evidence type="ECO:0000256" key="5">
    <source>
        <dbReference type="ARBA" id="ARBA00023163"/>
    </source>
</evidence>
<dbReference type="PANTHER" id="PTHR43133">
    <property type="entry name" value="RNA POLYMERASE ECF-TYPE SIGMA FACTO"/>
    <property type="match status" value="1"/>
</dbReference>
<dbReference type="PANTHER" id="PTHR43133:SF51">
    <property type="entry name" value="RNA POLYMERASE SIGMA FACTOR"/>
    <property type="match status" value="1"/>
</dbReference>
<keyword evidence="5 6" id="KW-0804">Transcription</keyword>
<dbReference type="InterPro" id="IPR014284">
    <property type="entry name" value="RNA_pol_sigma-70_dom"/>
</dbReference>
<dbReference type="Gene3D" id="1.10.1740.10">
    <property type="match status" value="1"/>
</dbReference>
<dbReference type="InterPro" id="IPR000838">
    <property type="entry name" value="RNA_pol_sigma70_ECF_CS"/>
</dbReference>
<dbReference type="InterPro" id="IPR013249">
    <property type="entry name" value="RNA_pol_sigma70_r4_t2"/>
</dbReference>
<dbReference type="SUPFAM" id="SSF88946">
    <property type="entry name" value="Sigma2 domain of RNA polymerase sigma factors"/>
    <property type="match status" value="1"/>
</dbReference>
<gene>
    <name evidence="9" type="ORF">NYO98_09250</name>
</gene>
<dbReference type="PROSITE" id="PS01063">
    <property type="entry name" value="SIGMA70_ECF"/>
    <property type="match status" value="1"/>
</dbReference>
<evidence type="ECO:0000256" key="2">
    <source>
        <dbReference type="ARBA" id="ARBA00023015"/>
    </source>
</evidence>
<evidence type="ECO:0000259" key="7">
    <source>
        <dbReference type="Pfam" id="PF04542"/>
    </source>
</evidence>
<dbReference type="Pfam" id="PF08281">
    <property type="entry name" value="Sigma70_r4_2"/>
    <property type="match status" value="1"/>
</dbReference>